<keyword evidence="1 3" id="KW-0413">Isomerase</keyword>
<dbReference type="InterPro" id="IPR000297">
    <property type="entry name" value="PPIase_PpiC"/>
</dbReference>
<dbReference type="PROSITE" id="PS50198">
    <property type="entry name" value="PPIC_PPIASE_2"/>
    <property type="match status" value="1"/>
</dbReference>
<dbReference type="PROSITE" id="PS01096">
    <property type="entry name" value="PPIC_PPIASE_1"/>
    <property type="match status" value="1"/>
</dbReference>
<dbReference type="InterPro" id="IPR050245">
    <property type="entry name" value="PrsA_foldase"/>
</dbReference>
<dbReference type="GO" id="GO:0003755">
    <property type="term" value="F:peptidyl-prolyl cis-trans isomerase activity"/>
    <property type="evidence" value="ECO:0007669"/>
    <property type="project" value="UniProtKB-EC"/>
</dbReference>
<dbReference type="SUPFAM" id="SSF54534">
    <property type="entry name" value="FKBP-like"/>
    <property type="match status" value="1"/>
</dbReference>
<dbReference type="Gene3D" id="3.10.50.40">
    <property type="match status" value="1"/>
</dbReference>
<dbReference type="InterPro" id="IPR046357">
    <property type="entry name" value="PPIase_dom_sf"/>
</dbReference>
<gene>
    <name evidence="3" type="ORF">J2S18_002762</name>
</gene>
<accession>A0ABT9UWV4</accession>
<keyword evidence="4" id="KW-1185">Reference proteome</keyword>
<keyword evidence="1" id="KW-0697">Rotamase</keyword>
<proteinExistence type="predicted"/>
<dbReference type="PANTHER" id="PTHR47245">
    <property type="entry name" value="PEPTIDYLPROLYL ISOMERASE"/>
    <property type="match status" value="1"/>
</dbReference>
<comment type="caution">
    <text evidence="3">The sequence shown here is derived from an EMBL/GenBank/DDBJ whole genome shotgun (WGS) entry which is preliminary data.</text>
</comment>
<dbReference type="Gene3D" id="1.10.8.1040">
    <property type="match status" value="1"/>
</dbReference>
<protein>
    <submittedName>
        <fullName evidence="3">Peptidyl-prolyl cis-trans isomerase C</fullName>
        <ecNumber evidence="3">5.2.1.8</ecNumber>
    </submittedName>
</protein>
<dbReference type="PANTHER" id="PTHR47245:SF2">
    <property type="entry name" value="PEPTIDYL-PROLYL CIS-TRANS ISOMERASE HP_0175-RELATED"/>
    <property type="match status" value="1"/>
</dbReference>
<dbReference type="Proteomes" id="UP001228504">
    <property type="component" value="Unassembled WGS sequence"/>
</dbReference>
<dbReference type="EC" id="5.2.1.8" evidence="3"/>
<evidence type="ECO:0000313" key="3">
    <source>
        <dbReference type="EMBL" id="MDQ0150792.1"/>
    </source>
</evidence>
<reference evidence="3 4" key="1">
    <citation type="submission" date="2023-07" db="EMBL/GenBank/DDBJ databases">
        <title>Genomic Encyclopedia of Type Strains, Phase IV (KMG-IV): sequencing the most valuable type-strain genomes for metagenomic binning, comparative biology and taxonomic classification.</title>
        <authorList>
            <person name="Goeker M."/>
        </authorList>
    </citation>
    <scope>NUCLEOTIDE SEQUENCE [LARGE SCALE GENOMIC DNA]</scope>
    <source>
        <strain evidence="3 4">DSM 20694</strain>
    </source>
</reference>
<feature type="domain" description="PpiC" evidence="2">
    <location>
        <begin position="113"/>
        <end position="202"/>
    </location>
</feature>
<evidence type="ECO:0000313" key="4">
    <source>
        <dbReference type="Proteomes" id="UP001228504"/>
    </source>
</evidence>
<dbReference type="Pfam" id="PF13145">
    <property type="entry name" value="Rotamase_2"/>
    <property type="match status" value="1"/>
</dbReference>
<organism evidence="3 4">
    <name type="scientific">Eubacterium multiforme</name>
    <dbReference type="NCBI Taxonomy" id="83339"/>
    <lineage>
        <taxon>Bacteria</taxon>
        <taxon>Bacillati</taxon>
        <taxon>Bacillota</taxon>
        <taxon>Clostridia</taxon>
        <taxon>Eubacteriales</taxon>
        <taxon>Eubacteriaceae</taxon>
        <taxon>Eubacterium</taxon>
    </lineage>
</organism>
<dbReference type="EMBL" id="JAUSUF010000012">
    <property type="protein sequence ID" value="MDQ0150792.1"/>
    <property type="molecule type" value="Genomic_DNA"/>
</dbReference>
<name>A0ABT9UWV4_9FIRM</name>
<dbReference type="SUPFAM" id="SSF109998">
    <property type="entry name" value="Triger factor/SurA peptide-binding domain-like"/>
    <property type="match status" value="1"/>
</dbReference>
<evidence type="ECO:0000256" key="1">
    <source>
        <dbReference type="PROSITE-ProRule" id="PRU00278"/>
    </source>
</evidence>
<dbReference type="RefSeq" id="WP_307487584.1">
    <property type="nucleotide sequence ID" value="NZ_JAUSUF010000012.1"/>
</dbReference>
<dbReference type="InterPro" id="IPR023058">
    <property type="entry name" value="PPIase_PpiC_CS"/>
</dbReference>
<dbReference type="InterPro" id="IPR027304">
    <property type="entry name" value="Trigger_fact/SurA_dom_sf"/>
</dbReference>
<sequence length="247" mass="28043">MENKVLATVGSQEITEKELNEIISKYPDDRKAMFDNEQGRKQLLEQVISFELLNKFGSELKLDETDEYKETVKRLAKEILTQMTIAKILSEVTVTDEEAKAYYEANKDKFMEQATVSAKHILVENEGDAVKIKEEIDNGMTFEDAAKKYSSCPSKEQGGNLGVFGRGMMVPEFEDAAFAAEIGKVTEPVKTQFGYHLILVDSKNEAATKTFEEVKDAVVQQLMQERQQKKYLEVLKELEAKYGVTRK</sequence>
<evidence type="ECO:0000259" key="2">
    <source>
        <dbReference type="PROSITE" id="PS50198"/>
    </source>
</evidence>